<feature type="compositionally biased region" description="Low complexity" evidence="5">
    <location>
        <begin position="588"/>
        <end position="599"/>
    </location>
</feature>
<dbReference type="PANTHER" id="PTHR46743:SF2">
    <property type="entry name" value="TEICHOIC ACIDS EXPORT ATP-BINDING PROTEIN TAGH"/>
    <property type="match status" value="1"/>
</dbReference>
<evidence type="ECO:0000256" key="2">
    <source>
        <dbReference type="ARBA" id="ARBA00022448"/>
    </source>
</evidence>
<dbReference type="InterPro" id="IPR003439">
    <property type="entry name" value="ABC_transporter-like_ATP-bd"/>
</dbReference>
<evidence type="ECO:0000313" key="8">
    <source>
        <dbReference type="Proteomes" id="UP000592181"/>
    </source>
</evidence>
<evidence type="ECO:0000256" key="5">
    <source>
        <dbReference type="SAM" id="MobiDB-lite"/>
    </source>
</evidence>
<feature type="region of interest" description="Disordered" evidence="5">
    <location>
        <begin position="253"/>
        <end position="275"/>
    </location>
</feature>
<dbReference type="EMBL" id="JACBZX010000001">
    <property type="protein sequence ID" value="NYG36881.1"/>
    <property type="molecule type" value="Genomic_DNA"/>
</dbReference>
<keyword evidence="8" id="KW-1185">Reference proteome</keyword>
<feature type="region of interest" description="Disordered" evidence="5">
    <location>
        <begin position="575"/>
        <end position="606"/>
    </location>
</feature>
<dbReference type="GO" id="GO:0016887">
    <property type="term" value="F:ATP hydrolysis activity"/>
    <property type="evidence" value="ECO:0007669"/>
    <property type="project" value="InterPro"/>
</dbReference>
<dbReference type="InterPro" id="IPR027417">
    <property type="entry name" value="P-loop_NTPase"/>
</dbReference>
<dbReference type="Pfam" id="PF04122">
    <property type="entry name" value="CW_binding_2"/>
    <property type="match status" value="1"/>
</dbReference>
<dbReference type="InterPro" id="IPR015860">
    <property type="entry name" value="ABC_transpr_TagH-like"/>
</dbReference>
<keyword evidence="2" id="KW-0813">Transport</keyword>
<comment type="similarity">
    <text evidence="1">Belongs to the ABC transporter superfamily.</text>
</comment>
<accession>A0A852XEI6</accession>
<protein>
    <submittedName>
        <fullName evidence="7">ABC-type polysaccharide/polyol phosphate transport system ATPase subunit</fullName>
    </submittedName>
</protein>
<feature type="domain" description="ABC transporter" evidence="6">
    <location>
        <begin position="40"/>
        <end position="264"/>
    </location>
</feature>
<gene>
    <name evidence="7" type="ORF">BJY28_001350</name>
</gene>
<dbReference type="InterPro" id="IPR050683">
    <property type="entry name" value="Bact_Polysacc_Export_ATP-bd"/>
</dbReference>
<proteinExistence type="inferred from homology"/>
<dbReference type="AlphaFoldDB" id="A0A852XEI6"/>
<sequence length="606" mass="64330">MAEPTGQDRTPTVVVSHLDVTYRVLGSGRRGPAAGQGESPRLRRMLARGRPSIGYREIAAVQDVSFVAHHGESIGIIGRNGSGKSTLLRAVAGLIPPTSGRLWVAGEPSLLGVNAVLMNKLSGERNIYIGGEALGLSTQQIRERFDDIVEFSGIGDAVYLPMGTYSSGMGARLRFAISTAAAPDVLMIDEALATGDAEFRQRSAERIAQIREQAGTVFLVSHSNSNIRQICDRVLWMDRGRLIMDGPTEEVMPEYEATQPRRTKASTEPAEPEVAGVERWGGSNRFEAAASATLHSYQAPVEGCFLVSSHRMAHARAAAPVAARLGWPLVWTRPSALPGSAREQLTRLQPGRVVVVGGEEMVRGDTAEKVAEIVDGPVERIGSDDPAQTSAALLRAFPPGDDDRIHVTMPPNDTTALSIGVVAAQHHRALLVADPDQPHPDLLEAVRETAPVTLVLEGGPEDWSPRALEVLADASGRSVSWQAHEGAMLRVARCWGETPPGGRLIVAPINAGLEQLTALAVSGRTGEPLYLVRTDQVPAVIATEIRARRPDSFALVGGVGTVRAEVRAQLGQLLLPEGDGAQPRGEEASATDSSAATKAGPPTAQS</sequence>
<dbReference type="SUPFAM" id="SSF52540">
    <property type="entry name" value="P-loop containing nucleoside triphosphate hydrolases"/>
    <property type="match status" value="1"/>
</dbReference>
<reference evidence="7 8" key="1">
    <citation type="submission" date="2020-07" db="EMBL/GenBank/DDBJ databases">
        <title>Sequencing the genomes of 1000 actinobacteria strains.</title>
        <authorList>
            <person name="Klenk H.-P."/>
        </authorList>
    </citation>
    <scope>NUCLEOTIDE SEQUENCE [LARGE SCALE GENOMIC DNA]</scope>
    <source>
        <strain evidence="7 8">DSM 24723</strain>
    </source>
</reference>
<dbReference type="SMART" id="SM00382">
    <property type="entry name" value="AAA"/>
    <property type="match status" value="1"/>
</dbReference>
<evidence type="ECO:0000259" key="6">
    <source>
        <dbReference type="PROSITE" id="PS50893"/>
    </source>
</evidence>
<dbReference type="PANTHER" id="PTHR46743">
    <property type="entry name" value="TEICHOIC ACIDS EXPORT ATP-BINDING PROTEIN TAGH"/>
    <property type="match status" value="1"/>
</dbReference>
<dbReference type="InterPro" id="IPR007253">
    <property type="entry name" value="Cell_wall-bd_2"/>
</dbReference>
<dbReference type="GO" id="GO:0016020">
    <property type="term" value="C:membrane"/>
    <property type="evidence" value="ECO:0007669"/>
    <property type="project" value="InterPro"/>
</dbReference>
<keyword evidence="3" id="KW-0547">Nucleotide-binding</keyword>
<keyword evidence="4" id="KW-0067">ATP-binding</keyword>
<dbReference type="CDD" id="cd03220">
    <property type="entry name" value="ABC_KpsT_Wzt"/>
    <property type="match status" value="1"/>
</dbReference>
<comment type="caution">
    <text evidence="7">The sequence shown here is derived from an EMBL/GenBank/DDBJ whole genome shotgun (WGS) entry which is preliminary data.</text>
</comment>
<evidence type="ECO:0000313" key="7">
    <source>
        <dbReference type="EMBL" id="NYG36881.1"/>
    </source>
</evidence>
<dbReference type="Proteomes" id="UP000592181">
    <property type="component" value="Unassembled WGS sequence"/>
</dbReference>
<dbReference type="GO" id="GO:0005524">
    <property type="term" value="F:ATP binding"/>
    <property type="evidence" value="ECO:0007669"/>
    <property type="project" value="UniProtKB-KW"/>
</dbReference>
<dbReference type="GO" id="GO:0140359">
    <property type="term" value="F:ABC-type transporter activity"/>
    <property type="evidence" value="ECO:0007669"/>
    <property type="project" value="InterPro"/>
</dbReference>
<dbReference type="RefSeq" id="WP_179462326.1">
    <property type="nucleotide sequence ID" value="NZ_JACBZX010000001.1"/>
</dbReference>
<evidence type="ECO:0000256" key="3">
    <source>
        <dbReference type="ARBA" id="ARBA00022741"/>
    </source>
</evidence>
<name>A0A852XEI6_9MICO</name>
<dbReference type="InterPro" id="IPR003593">
    <property type="entry name" value="AAA+_ATPase"/>
</dbReference>
<dbReference type="Gene3D" id="3.40.50.300">
    <property type="entry name" value="P-loop containing nucleotide triphosphate hydrolases"/>
    <property type="match status" value="1"/>
</dbReference>
<dbReference type="Pfam" id="PF00005">
    <property type="entry name" value="ABC_tran"/>
    <property type="match status" value="1"/>
</dbReference>
<organism evidence="7 8">
    <name type="scientific">Janibacter alkaliphilus</name>
    <dbReference type="NCBI Taxonomy" id="1069963"/>
    <lineage>
        <taxon>Bacteria</taxon>
        <taxon>Bacillati</taxon>
        <taxon>Actinomycetota</taxon>
        <taxon>Actinomycetes</taxon>
        <taxon>Micrococcales</taxon>
        <taxon>Intrasporangiaceae</taxon>
        <taxon>Janibacter</taxon>
    </lineage>
</organism>
<evidence type="ECO:0000256" key="1">
    <source>
        <dbReference type="ARBA" id="ARBA00005417"/>
    </source>
</evidence>
<dbReference type="PROSITE" id="PS50893">
    <property type="entry name" value="ABC_TRANSPORTER_2"/>
    <property type="match status" value="1"/>
</dbReference>
<evidence type="ECO:0000256" key="4">
    <source>
        <dbReference type="ARBA" id="ARBA00022840"/>
    </source>
</evidence>